<reference evidence="2" key="1">
    <citation type="submission" date="2021-11" db="EMBL/GenBank/DDBJ databases">
        <authorList>
            <person name="Schell T."/>
        </authorList>
    </citation>
    <scope>NUCLEOTIDE SEQUENCE</scope>
    <source>
        <strain evidence="2">M5</strain>
    </source>
</reference>
<protein>
    <submittedName>
        <fullName evidence="2">Uncharacterized protein</fullName>
    </submittedName>
</protein>
<feature type="chain" id="PRO_5035173817" evidence="1">
    <location>
        <begin position="18"/>
        <end position="264"/>
    </location>
</feature>
<dbReference type="AlphaFoldDB" id="A0A8J2RH74"/>
<accession>A0A8J2RH74</accession>
<organism evidence="2 3">
    <name type="scientific">Daphnia galeata</name>
    <dbReference type="NCBI Taxonomy" id="27404"/>
    <lineage>
        <taxon>Eukaryota</taxon>
        <taxon>Metazoa</taxon>
        <taxon>Ecdysozoa</taxon>
        <taxon>Arthropoda</taxon>
        <taxon>Crustacea</taxon>
        <taxon>Branchiopoda</taxon>
        <taxon>Diplostraca</taxon>
        <taxon>Cladocera</taxon>
        <taxon>Anomopoda</taxon>
        <taxon>Daphniidae</taxon>
        <taxon>Daphnia</taxon>
    </lineage>
</organism>
<evidence type="ECO:0000313" key="3">
    <source>
        <dbReference type="Proteomes" id="UP000789390"/>
    </source>
</evidence>
<evidence type="ECO:0000313" key="2">
    <source>
        <dbReference type="EMBL" id="CAH0102133.1"/>
    </source>
</evidence>
<keyword evidence="3" id="KW-1185">Reference proteome</keyword>
<evidence type="ECO:0000256" key="1">
    <source>
        <dbReference type="SAM" id="SignalP"/>
    </source>
</evidence>
<name>A0A8J2RH74_9CRUS</name>
<dbReference type="OrthoDB" id="6358437at2759"/>
<feature type="signal peptide" evidence="1">
    <location>
        <begin position="1"/>
        <end position="17"/>
    </location>
</feature>
<dbReference type="EMBL" id="CAKKLH010000074">
    <property type="protein sequence ID" value="CAH0102133.1"/>
    <property type="molecule type" value="Genomic_DNA"/>
</dbReference>
<keyword evidence="1" id="KW-0732">Signal</keyword>
<sequence length="264" mass="28423">MKLALIFLTCFVSLSYQQRYVWPMPYAPRAHLMPLFYSDGQPAADIEVLPEIKDIDNHPKIEPSIEHDQEQKILLTLPSALTNFRPFTTTTTIISTSVIAVSTPTTIKCLPGAQFSTVKAADPAAVPAVAETLATTACARRRRDVEHLLADSNLPKASIEPAQPIALEASAVEILPSVEVKEISFTEPEIESSRIMEQSADHVEGAPNQEDRGLLNLNSLSLTSTVSVTSVTTVFSFSGATIKATTAIAADGQLKCLPSGFALC</sequence>
<comment type="caution">
    <text evidence="2">The sequence shown here is derived from an EMBL/GenBank/DDBJ whole genome shotgun (WGS) entry which is preliminary data.</text>
</comment>
<dbReference type="Proteomes" id="UP000789390">
    <property type="component" value="Unassembled WGS sequence"/>
</dbReference>
<gene>
    <name evidence="2" type="ORF">DGAL_LOCUS4522</name>
</gene>
<proteinExistence type="predicted"/>